<dbReference type="EMBL" id="JZRB01000030">
    <property type="protein sequence ID" value="KJV30922.1"/>
    <property type="molecule type" value="Genomic_DNA"/>
</dbReference>
<dbReference type="RefSeq" id="WP_045830287.1">
    <property type="nucleotide sequence ID" value="NZ_JZRB01000030.1"/>
</dbReference>
<protein>
    <recommendedName>
        <fullName evidence="2">Glycosyltransferase subfamily 4-like N-terminal domain-containing protein</fullName>
    </recommendedName>
</protein>
<keyword evidence="4" id="KW-1185">Reference proteome</keyword>
<evidence type="ECO:0000313" key="3">
    <source>
        <dbReference type="EMBL" id="KJV30922.1"/>
    </source>
</evidence>
<reference evidence="3 4" key="1">
    <citation type="submission" date="2015-03" db="EMBL/GenBank/DDBJ databases">
        <title>Draft genome sequence of Luteibacter yeojuensis strain SU11.</title>
        <authorList>
            <person name="Sulaiman J."/>
            <person name="Priya K."/>
            <person name="Chan K.-G."/>
        </authorList>
    </citation>
    <scope>NUCLEOTIDE SEQUENCE [LARGE SCALE GENOMIC DNA]</scope>
    <source>
        <strain evidence="3 4">SU11</strain>
    </source>
</reference>
<name>A0A0F3KIT9_9GAMM</name>
<keyword evidence="1" id="KW-1133">Transmembrane helix</keyword>
<keyword evidence="1" id="KW-0812">Transmembrane</keyword>
<dbReference type="InterPro" id="IPR050194">
    <property type="entry name" value="Glycosyltransferase_grp1"/>
</dbReference>
<keyword evidence="1" id="KW-0472">Membrane</keyword>
<proteinExistence type="predicted"/>
<dbReference type="PANTHER" id="PTHR45947">
    <property type="entry name" value="SULFOQUINOVOSYL TRANSFERASE SQD2"/>
    <property type="match status" value="1"/>
</dbReference>
<dbReference type="GO" id="GO:0016758">
    <property type="term" value="F:hexosyltransferase activity"/>
    <property type="evidence" value="ECO:0007669"/>
    <property type="project" value="TreeGrafter"/>
</dbReference>
<feature type="domain" description="Glycosyltransferase subfamily 4-like N-terminal" evidence="2">
    <location>
        <begin position="18"/>
        <end position="167"/>
    </location>
</feature>
<dbReference type="Proteomes" id="UP000033651">
    <property type="component" value="Unassembled WGS sequence"/>
</dbReference>
<dbReference type="Pfam" id="PF13439">
    <property type="entry name" value="Glyco_transf_4"/>
    <property type="match status" value="1"/>
</dbReference>
<dbReference type="AlphaFoldDB" id="A0A0F3KIT9"/>
<comment type="caution">
    <text evidence="3">The sequence shown here is derived from an EMBL/GenBank/DDBJ whole genome shotgun (WGS) entry which is preliminary data.</text>
</comment>
<evidence type="ECO:0000313" key="4">
    <source>
        <dbReference type="Proteomes" id="UP000033651"/>
    </source>
</evidence>
<dbReference type="PANTHER" id="PTHR45947:SF3">
    <property type="entry name" value="SULFOQUINOVOSYL TRANSFERASE SQD2"/>
    <property type="match status" value="1"/>
</dbReference>
<gene>
    <name evidence="3" type="ORF">VI08_14345</name>
</gene>
<organism evidence="3 4">
    <name type="scientific">Luteibacter yeojuensis</name>
    <dbReference type="NCBI Taxonomy" id="345309"/>
    <lineage>
        <taxon>Bacteria</taxon>
        <taxon>Pseudomonadati</taxon>
        <taxon>Pseudomonadota</taxon>
        <taxon>Gammaproteobacteria</taxon>
        <taxon>Lysobacterales</taxon>
        <taxon>Rhodanobacteraceae</taxon>
        <taxon>Luteibacter</taxon>
    </lineage>
</organism>
<dbReference type="PATRIC" id="fig|345309.4.peg.2472"/>
<sequence length="385" mass="39855">MNRSSLLMVTRNLPPLRGGMERLNDEMVATLSSTFDVTVIAPKGTDPGSGWHPSTRLLTSPLGGVGGFLAWAFFAATWCAFRRRPRWVVGGSGLVAPIVCMAGLWASATALYLHGLDIIVDHALYRRVWLPCIRRVTLVLSNSRNTASLAQDAGIARSRIRIINPGTSLPAHAKGDGSFRRAHGLGDGPLLLSVGRLTRRKGLTAFVQDVLPALVARHPGMRLAVVGGDAVDALVGGTGHVEALRAAVSTAGLGAHVAIVGPVDEASLAAAYRDADVHVFPVVAVPGDVEGFGMVAIEAAAHGLPTVAYAVGGVPDAVAQGESGILVAAGNASLFAAALDDVIRRGRAGYAEGCLRFASGFGWPRFGAQMTQALAASTSRAAAEP</sequence>
<feature type="transmembrane region" description="Helical" evidence="1">
    <location>
        <begin position="93"/>
        <end position="113"/>
    </location>
</feature>
<evidence type="ECO:0000256" key="1">
    <source>
        <dbReference type="SAM" id="Phobius"/>
    </source>
</evidence>
<evidence type="ECO:0000259" key="2">
    <source>
        <dbReference type="Pfam" id="PF13439"/>
    </source>
</evidence>
<dbReference type="SUPFAM" id="SSF53756">
    <property type="entry name" value="UDP-Glycosyltransferase/glycogen phosphorylase"/>
    <property type="match status" value="1"/>
</dbReference>
<dbReference type="InterPro" id="IPR028098">
    <property type="entry name" value="Glyco_trans_4-like_N"/>
</dbReference>
<accession>A0A0F3KIT9</accession>
<feature type="transmembrane region" description="Helical" evidence="1">
    <location>
        <begin position="62"/>
        <end position="81"/>
    </location>
</feature>
<dbReference type="Gene3D" id="3.40.50.2000">
    <property type="entry name" value="Glycogen Phosphorylase B"/>
    <property type="match status" value="2"/>
</dbReference>
<dbReference type="CDD" id="cd03801">
    <property type="entry name" value="GT4_PimA-like"/>
    <property type="match status" value="1"/>
</dbReference>
<dbReference type="Pfam" id="PF13692">
    <property type="entry name" value="Glyco_trans_1_4"/>
    <property type="match status" value="1"/>
</dbReference>